<dbReference type="Proteomes" id="UP001314903">
    <property type="component" value="Unassembled WGS sequence"/>
</dbReference>
<dbReference type="Pfam" id="PF25601">
    <property type="entry name" value="AAA_lid_14"/>
    <property type="match status" value="1"/>
</dbReference>
<dbReference type="InterPro" id="IPR009057">
    <property type="entry name" value="Homeodomain-like_sf"/>
</dbReference>
<accession>A0ABS4KJI7</accession>
<keyword evidence="12" id="KW-1185">Reference proteome</keyword>
<dbReference type="InterPro" id="IPR002078">
    <property type="entry name" value="Sigma_54_int"/>
</dbReference>
<keyword evidence="3" id="KW-0805">Transcription regulation</keyword>
<evidence type="ECO:0000256" key="2">
    <source>
        <dbReference type="ARBA" id="ARBA00022840"/>
    </source>
</evidence>
<comment type="caution">
    <text evidence="11">The sequence shown here is derived from an EMBL/GenBank/DDBJ whole genome shotgun (WGS) entry which is preliminary data.</text>
</comment>
<keyword evidence="2" id="KW-0067">ATP-binding</keyword>
<dbReference type="SMART" id="SM00382">
    <property type="entry name" value="AAA"/>
    <property type="match status" value="1"/>
</dbReference>
<gene>
    <name evidence="11" type="ORF">J2Z35_001721</name>
</gene>
<dbReference type="CDD" id="cd00009">
    <property type="entry name" value="AAA"/>
    <property type="match status" value="1"/>
</dbReference>
<organism evidence="11 12">
    <name type="scientific">Acetoanaerobium pronyense</name>
    <dbReference type="NCBI Taxonomy" id="1482736"/>
    <lineage>
        <taxon>Bacteria</taxon>
        <taxon>Bacillati</taxon>
        <taxon>Bacillota</taxon>
        <taxon>Clostridia</taxon>
        <taxon>Peptostreptococcales</taxon>
        <taxon>Filifactoraceae</taxon>
        <taxon>Acetoanaerobium</taxon>
    </lineage>
</organism>
<keyword evidence="6" id="KW-0129">CBS domain</keyword>
<keyword evidence="4" id="KW-0238">DNA-binding</keyword>
<evidence type="ECO:0000259" key="9">
    <source>
        <dbReference type="PROSITE" id="PS50112"/>
    </source>
</evidence>
<dbReference type="PROSITE" id="PS00676">
    <property type="entry name" value="SIGMA54_INTERACT_2"/>
    <property type="match status" value="1"/>
</dbReference>
<keyword evidence="5" id="KW-0804">Transcription</keyword>
<feature type="coiled-coil region" evidence="7">
    <location>
        <begin position="246"/>
        <end position="273"/>
    </location>
</feature>
<evidence type="ECO:0000256" key="4">
    <source>
        <dbReference type="ARBA" id="ARBA00023125"/>
    </source>
</evidence>
<dbReference type="SMART" id="SM00116">
    <property type="entry name" value="CBS"/>
    <property type="match status" value="2"/>
</dbReference>
<dbReference type="InterPro" id="IPR025943">
    <property type="entry name" value="Sigma_54_int_dom_ATP-bd_2"/>
</dbReference>
<evidence type="ECO:0000256" key="7">
    <source>
        <dbReference type="SAM" id="Coils"/>
    </source>
</evidence>
<dbReference type="InterPro" id="IPR035965">
    <property type="entry name" value="PAS-like_dom_sf"/>
</dbReference>
<evidence type="ECO:0000259" key="8">
    <source>
        <dbReference type="PROSITE" id="PS50045"/>
    </source>
</evidence>
<dbReference type="PROSITE" id="PS00688">
    <property type="entry name" value="SIGMA54_INTERACT_3"/>
    <property type="match status" value="1"/>
</dbReference>
<feature type="domain" description="PAS" evidence="9">
    <location>
        <begin position="141"/>
        <end position="192"/>
    </location>
</feature>
<dbReference type="Pfam" id="PF00571">
    <property type="entry name" value="CBS"/>
    <property type="match status" value="2"/>
</dbReference>
<dbReference type="InterPro" id="IPR002197">
    <property type="entry name" value="HTH_Fis"/>
</dbReference>
<keyword evidence="7" id="KW-0175">Coiled coil</keyword>
<dbReference type="RefSeq" id="WP_209660982.1">
    <property type="nucleotide sequence ID" value="NZ_JAGGLI010000018.1"/>
</dbReference>
<dbReference type="InterPro" id="IPR025662">
    <property type="entry name" value="Sigma_54_int_dom_ATP-bd_1"/>
</dbReference>
<dbReference type="Gene3D" id="1.10.10.60">
    <property type="entry name" value="Homeodomain-like"/>
    <property type="match status" value="1"/>
</dbReference>
<dbReference type="InterPro" id="IPR027417">
    <property type="entry name" value="P-loop_NTPase"/>
</dbReference>
<dbReference type="NCBIfam" id="TIGR00229">
    <property type="entry name" value="sensory_box"/>
    <property type="match status" value="1"/>
</dbReference>
<dbReference type="InterPro" id="IPR000644">
    <property type="entry name" value="CBS_dom"/>
</dbReference>
<dbReference type="PANTHER" id="PTHR32071">
    <property type="entry name" value="TRANSCRIPTIONAL REGULATORY PROTEIN"/>
    <property type="match status" value="1"/>
</dbReference>
<evidence type="ECO:0000259" key="10">
    <source>
        <dbReference type="PROSITE" id="PS51371"/>
    </source>
</evidence>
<dbReference type="SUPFAM" id="SSF54631">
    <property type="entry name" value="CBS-domain pair"/>
    <property type="match status" value="1"/>
</dbReference>
<dbReference type="SUPFAM" id="SSF55785">
    <property type="entry name" value="PYP-like sensor domain (PAS domain)"/>
    <property type="match status" value="1"/>
</dbReference>
<dbReference type="Gene3D" id="3.40.50.300">
    <property type="entry name" value="P-loop containing nucleotide triphosphate hydrolases"/>
    <property type="match status" value="1"/>
</dbReference>
<feature type="domain" description="CBS" evidence="10">
    <location>
        <begin position="85"/>
        <end position="140"/>
    </location>
</feature>
<sequence length="590" mass="66228">MFLNKIEYFTVKDIMSREFDFIDENATINEAILAMSKINAGDIFIKGEGGIPKGIVTLNDVVNIIRDDSCENIKEKFLLKNISDIPKDLIVIDMAESAIKARNIMKERSIGRLPVINEGKMVGVVRTIDILNKVYSKIDETKEAYEFVFDNLHEAVCVVDKEGIISLWGGRAEKLYGVSKEEAVGKKLKELFPKALLLDVLKTGKAAENAIHSPRENTYINISAMPLIVKEKLIGAVSTDRDISEVMNLSMELELTKEKLDYLQTEVSRMNEDKFSFGNILGKSLIMKNTVDIAAQVAATTSSVLISGESGTGKEVFARAIHQASGRSGPFVAINCSAIPDNLFESEMFGYEGGAFTGALSKGKVGKVELANKGTIFLDEIGDMPLYMQAKLLRVLQERQVSRVGGEKAVDVDIRVISATHRNLKDMVRTGAFREDLYYRLNVVNLKLPSLNERSEDIPMFVKYFMEDFCSENHINLPNIRPEVYQKLMGYEWPGNIRELKNTVEHLVVFSKNGEVTMESLPPHLLSRVKSIVKSESYDLQERVKSIEIETIHKAMELSGGNKLKAAKVLNIPRSTLYYKIKFYDLVEYM</sequence>
<dbReference type="InterPro" id="IPR058031">
    <property type="entry name" value="AAA_lid_NorR"/>
</dbReference>
<dbReference type="InterPro" id="IPR025944">
    <property type="entry name" value="Sigma_54_int_dom_CS"/>
</dbReference>
<dbReference type="Gene3D" id="3.10.580.10">
    <property type="entry name" value="CBS-domain"/>
    <property type="match status" value="1"/>
</dbReference>
<dbReference type="Gene3D" id="1.10.8.60">
    <property type="match status" value="1"/>
</dbReference>
<feature type="domain" description="Sigma-54 factor interaction" evidence="8">
    <location>
        <begin position="280"/>
        <end position="509"/>
    </location>
</feature>
<dbReference type="PRINTS" id="PR01590">
    <property type="entry name" value="HTHFIS"/>
</dbReference>
<dbReference type="Gene3D" id="3.30.450.20">
    <property type="entry name" value="PAS domain"/>
    <property type="match status" value="1"/>
</dbReference>
<dbReference type="PROSITE" id="PS50045">
    <property type="entry name" value="SIGMA54_INTERACT_4"/>
    <property type="match status" value="1"/>
</dbReference>
<proteinExistence type="predicted"/>
<dbReference type="EMBL" id="JAGGLI010000018">
    <property type="protein sequence ID" value="MBP2027923.1"/>
    <property type="molecule type" value="Genomic_DNA"/>
</dbReference>
<dbReference type="SMART" id="SM00091">
    <property type="entry name" value="PAS"/>
    <property type="match status" value="1"/>
</dbReference>
<evidence type="ECO:0000256" key="6">
    <source>
        <dbReference type="PROSITE-ProRule" id="PRU00703"/>
    </source>
</evidence>
<evidence type="ECO:0000256" key="3">
    <source>
        <dbReference type="ARBA" id="ARBA00023015"/>
    </source>
</evidence>
<dbReference type="PROSITE" id="PS00675">
    <property type="entry name" value="SIGMA54_INTERACT_1"/>
    <property type="match status" value="1"/>
</dbReference>
<protein>
    <submittedName>
        <fullName evidence="11">PAS domain S-box-containing protein</fullName>
    </submittedName>
</protein>
<dbReference type="Pfam" id="PF02954">
    <property type="entry name" value="HTH_8"/>
    <property type="match status" value="1"/>
</dbReference>
<dbReference type="InterPro" id="IPR003593">
    <property type="entry name" value="AAA+_ATPase"/>
</dbReference>
<dbReference type="CDD" id="cd00130">
    <property type="entry name" value="PAS"/>
    <property type="match status" value="1"/>
</dbReference>
<dbReference type="PANTHER" id="PTHR32071:SF57">
    <property type="entry name" value="C4-DICARBOXYLATE TRANSPORT TRANSCRIPTIONAL REGULATORY PROTEIN DCTD"/>
    <property type="match status" value="1"/>
</dbReference>
<reference evidence="11 12" key="1">
    <citation type="submission" date="2021-03" db="EMBL/GenBank/DDBJ databases">
        <title>Genomic Encyclopedia of Type Strains, Phase IV (KMG-IV): sequencing the most valuable type-strain genomes for metagenomic binning, comparative biology and taxonomic classification.</title>
        <authorList>
            <person name="Goeker M."/>
        </authorList>
    </citation>
    <scope>NUCLEOTIDE SEQUENCE [LARGE SCALE GENOMIC DNA]</scope>
    <source>
        <strain evidence="11 12">DSM 27512</strain>
    </source>
</reference>
<dbReference type="SUPFAM" id="SSF52540">
    <property type="entry name" value="P-loop containing nucleoside triphosphate hydrolases"/>
    <property type="match status" value="1"/>
</dbReference>
<dbReference type="PROSITE" id="PS51371">
    <property type="entry name" value="CBS"/>
    <property type="match status" value="2"/>
</dbReference>
<name>A0ABS4KJI7_9FIRM</name>
<feature type="domain" description="CBS" evidence="10">
    <location>
        <begin position="15"/>
        <end position="75"/>
    </location>
</feature>
<dbReference type="InterPro" id="IPR048106">
    <property type="entry name" value="PrdR-like"/>
</dbReference>
<dbReference type="PROSITE" id="PS50112">
    <property type="entry name" value="PAS"/>
    <property type="match status" value="1"/>
</dbReference>
<evidence type="ECO:0000313" key="11">
    <source>
        <dbReference type="EMBL" id="MBP2027923.1"/>
    </source>
</evidence>
<dbReference type="Pfam" id="PF00158">
    <property type="entry name" value="Sigma54_activat"/>
    <property type="match status" value="1"/>
</dbReference>
<evidence type="ECO:0000313" key="12">
    <source>
        <dbReference type="Proteomes" id="UP001314903"/>
    </source>
</evidence>
<dbReference type="Pfam" id="PF00989">
    <property type="entry name" value="PAS"/>
    <property type="match status" value="1"/>
</dbReference>
<keyword evidence="1" id="KW-0547">Nucleotide-binding</keyword>
<dbReference type="SUPFAM" id="SSF46689">
    <property type="entry name" value="Homeodomain-like"/>
    <property type="match status" value="1"/>
</dbReference>
<evidence type="ECO:0000256" key="5">
    <source>
        <dbReference type="ARBA" id="ARBA00023163"/>
    </source>
</evidence>
<dbReference type="InterPro" id="IPR000014">
    <property type="entry name" value="PAS"/>
</dbReference>
<evidence type="ECO:0000256" key="1">
    <source>
        <dbReference type="ARBA" id="ARBA00022741"/>
    </source>
</evidence>
<dbReference type="CDD" id="cd02205">
    <property type="entry name" value="CBS_pair_SF"/>
    <property type="match status" value="1"/>
</dbReference>
<dbReference type="InterPro" id="IPR046342">
    <property type="entry name" value="CBS_dom_sf"/>
</dbReference>
<dbReference type="NCBIfam" id="NF041552">
    <property type="entry name" value="TF_PrdR"/>
    <property type="match status" value="1"/>
</dbReference>
<dbReference type="InterPro" id="IPR013767">
    <property type="entry name" value="PAS_fold"/>
</dbReference>